<dbReference type="Proteomes" id="UP000472272">
    <property type="component" value="Unplaced"/>
</dbReference>
<evidence type="ECO:0000256" key="4">
    <source>
        <dbReference type="ARBA" id="ARBA00023002"/>
    </source>
</evidence>
<name>A0A670KH01_PODMU</name>
<dbReference type="GO" id="GO:1990253">
    <property type="term" value="P:cellular response to leucine starvation"/>
    <property type="evidence" value="ECO:0007669"/>
    <property type="project" value="TreeGrafter"/>
</dbReference>
<dbReference type="Gene3D" id="1.20.1290.10">
    <property type="entry name" value="AhpD-like"/>
    <property type="match status" value="1"/>
</dbReference>
<dbReference type="Ensembl" id="ENSPMRT00000038435.1">
    <property type="protein sequence ID" value="ENSPMRP00000036271.1"/>
    <property type="gene ID" value="ENSPMRG00000023424.1"/>
</dbReference>
<dbReference type="PANTHER" id="PTHR12474:SF1">
    <property type="entry name" value="SESTRIN 3"/>
    <property type="match status" value="1"/>
</dbReference>
<evidence type="ECO:0000313" key="6">
    <source>
        <dbReference type="Ensembl" id="ENSPMRP00000036271.1"/>
    </source>
</evidence>
<dbReference type="FunFam" id="1.20.1290.10:FF:000001">
    <property type="entry name" value="Sestrin 1"/>
    <property type="match status" value="1"/>
</dbReference>
<dbReference type="InterPro" id="IPR006730">
    <property type="entry name" value="Sestrin"/>
</dbReference>
<comment type="subcellular location">
    <subcellularLocation>
        <location evidence="1">Cytoplasm</location>
    </subcellularLocation>
</comment>
<dbReference type="RefSeq" id="XP_028571025.1">
    <property type="nucleotide sequence ID" value="XM_028715192.1"/>
</dbReference>
<gene>
    <name evidence="6" type="primary">LOC114589109</name>
</gene>
<dbReference type="GO" id="GO:0016684">
    <property type="term" value="F:oxidoreductase activity, acting on peroxide as acceptor"/>
    <property type="evidence" value="ECO:0007669"/>
    <property type="project" value="TreeGrafter"/>
</dbReference>
<keyword evidence="3" id="KW-0963">Cytoplasm</keyword>
<dbReference type="GO" id="GO:0071233">
    <property type="term" value="P:cellular response to L-leucine"/>
    <property type="evidence" value="ECO:0007669"/>
    <property type="project" value="TreeGrafter"/>
</dbReference>
<evidence type="ECO:0000256" key="3">
    <source>
        <dbReference type="ARBA" id="ARBA00022490"/>
    </source>
</evidence>
<dbReference type="Pfam" id="PF04636">
    <property type="entry name" value="PA26"/>
    <property type="match status" value="1"/>
</dbReference>
<dbReference type="SUPFAM" id="SSF69118">
    <property type="entry name" value="AhpD-like"/>
    <property type="match status" value="1"/>
</dbReference>
<accession>A0A670KH01</accession>
<dbReference type="OMA" id="ILAHCHA"/>
<dbReference type="GeneID" id="114589109"/>
<keyword evidence="4" id="KW-0560">Oxidoreductase</keyword>
<dbReference type="GeneTree" id="ENSGT00950000183168"/>
<evidence type="ECO:0000313" key="7">
    <source>
        <dbReference type="Proteomes" id="UP000472272"/>
    </source>
</evidence>
<dbReference type="OrthoDB" id="337464at2759"/>
<dbReference type="GO" id="GO:0005634">
    <property type="term" value="C:nucleus"/>
    <property type="evidence" value="ECO:0007669"/>
    <property type="project" value="InterPro"/>
</dbReference>
<dbReference type="GO" id="GO:0070728">
    <property type="term" value="F:L-leucine binding"/>
    <property type="evidence" value="ECO:0007669"/>
    <property type="project" value="TreeGrafter"/>
</dbReference>
<evidence type="ECO:0000256" key="5">
    <source>
        <dbReference type="ARBA" id="ARBA00049242"/>
    </source>
</evidence>
<reference evidence="6" key="2">
    <citation type="submission" date="2025-09" db="UniProtKB">
        <authorList>
            <consortium name="Ensembl"/>
        </authorList>
    </citation>
    <scope>IDENTIFICATION</scope>
</reference>
<dbReference type="InterPro" id="IPR029032">
    <property type="entry name" value="AhpD-like"/>
</dbReference>
<dbReference type="GO" id="GO:1904262">
    <property type="term" value="P:negative regulation of TORC1 signaling"/>
    <property type="evidence" value="ECO:0007669"/>
    <property type="project" value="TreeGrafter"/>
</dbReference>
<comment type="similarity">
    <text evidence="2">Belongs to the sestrin family.</text>
</comment>
<evidence type="ECO:0000256" key="1">
    <source>
        <dbReference type="ARBA" id="ARBA00004496"/>
    </source>
</evidence>
<protein>
    <submittedName>
        <fullName evidence="6">Sestrin-1-like</fullName>
    </submittedName>
</protein>
<comment type="catalytic activity">
    <reaction evidence="5">
        <text>a hydroperoxide + L-cysteinyl-[protein] = S-hydroxy-L-cysteinyl-[protein] + an alcohol</text>
        <dbReference type="Rhea" id="RHEA:67124"/>
        <dbReference type="Rhea" id="RHEA-COMP:10131"/>
        <dbReference type="Rhea" id="RHEA-COMP:17193"/>
        <dbReference type="ChEBI" id="CHEBI:29950"/>
        <dbReference type="ChEBI" id="CHEBI:30879"/>
        <dbReference type="ChEBI" id="CHEBI:35924"/>
        <dbReference type="ChEBI" id="CHEBI:61973"/>
    </reaction>
    <physiologicalReaction direction="left-to-right" evidence="5">
        <dbReference type="Rhea" id="RHEA:67125"/>
    </physiologicalReaction>
</comment>
<dbReference type="KEGG" id="pmua:114589109"/>
<dbReference type="GO" id="GO:0016239">
    <property type="term" value="P:positive regulation of macroautophagy"/>
    <property type="evidence" value="ECO:0007669"/>
    <property type="project" value="TreeGrafter"/>
</dbReference>
<organism evidence="6 7">
    <name type="scientific">Podarcis muralis</name>
    <name type="common">Wall lizard</name>
    <name type="synonym">Lacerta muralis</name>
    <dbReference type="NCBI Taxonomy" id="64176"/>
    <lineage>
        <taxon>Eukaryota</taxon>
        <taxon>Metazoa</taxon>
        <taxon>Chordata</taxon>
        <taxon>Craniata</taxon>
        <taxon>Vertebrata</taxon>
        <taxon>Euteleostomi</taxon>
        <taxon>Lepidosauria</taxon>
        <taxon>Squamata</taxon>
        <taxon>Bifurcata</taxon>
        <taxon>Unidentata</taxon>
        <taxon>Episquamata</taxon>
        <taxon>Laterata</taxon>
        <taxon>Lacertibaenia</taxon>
        <taxon>Lacertidae</taxon>
        <taxon>Podarcis</taxon>
    </lineage>
</organism>
<evidence type="ECO:0000256" key="2">
    <source>
        <dbReference type="ARBA" id="ARBA00008350"/>
    </source>
</evidence>
<dbReference type="GO" id="GO:0005737">
    <property type="term" value="C:cytoplasm"/>
    <property type="evidence" value="ECO:0007669"/>
    <property type="project" value="UniProtKB-SubCell"/>
</dbReference>
<dbReference type="AlphaFoldDB" id="A0A670KH01"/>
<proteinExistence type="inferred from homology"/>
<keyword evidence="7" id="KW-1185">Reference proteome</keyword>
<reference evidence="6" key="1">
    <citation type="submission" date="2025-08" db="UniProtKB">
        <authorList>
            <consortium name="Ensembl"/>
        </authorList>
    </citation>
    <scope>IDENTIFICATION</scope>
</reference>
<sequence length="441" mass="51174">MILCPASTEHPRGKQCHRLQVAKMSAGDKERTSHLLFVKALATRGCLEAISQQMGYHPQYLDSFLRMQHYLLHMDGPLPFYCRHYIAIMAAARHRCRYLVNLHALQFLRVGGDPQWLRGLEYIPPKLQRLSEINKILAHQPWLIGKEHFEKLLQIREESWSLAELVHAVVLLAHYHALASFAFGCGCEQDFPPDGLLKLTLPGSLCFCEVNNGCSQDVFHHNRKKSMDSCEEVESLQERIHKLKVENEAREAMRTPEREEACNGEISSTTDISCFIEDPSFGYQDFAQLNENQPQIFCVQDYSWADHGFSLVNRLYTDIGFLLDDKFQKVQKLQSCVLAKRQGCDPATFKRSVWNYVHSMFGIRYDDYDYSEVNQLLEQTLKLYIQTVTCTPEKLDQETFTHFWKQFKHSEKVHMNLLILEARLQAELLYALRAITQYMVS</sequence>
<dbReference type="PANTHER" id="PTHR12474">
    <property type="entry name" value="P53 REGULATED PA26 NUCLEAR PROTEIN SESTRIN"/>
    <property type="match status" value="1"/>
</dbReference>
<dbReference type="GO" id="GO:1901031">
    <property type="term" value="P:regulation of response to reactive oxygen species"/>
    <property type="evidence" value="ECO:0007669"/>
    <property type="project" value="InterPro"/>
</dbReference>